<comment type="caution">
    <text evidence="1">The sequence shown here is derived from an EMBL/GenBank/DDBJ whole genome shotgun (WGS) entry which is preliminary data.</text>
</comment>
<proteinExistence type="predicted"/>
<evidence type="ECO:0000313" key="6">
    <source>
        <dbReference type="Proteomes" id="UP000663866"/>
    </source>
</evidence>
<accession>A0A816MW22</accession>
<protein>
    <recommendedName>
        <fullName evidence="7">Trimethylguanosine synthase</fullName>
    </recommendedName>
</protein>
<dbReference type="Proteomes" id="UP000663866">
    <property type="component" value="Unassembled WGS sequence"/>
</dbReference>
<dbReference type="Gene3D" id="3.40.50.150">
    <property type="entry name" value="Vaccinia Virus protein VP39"/>
    <property type="match status" value="1"/>
</dbReference>
<dbReference type="EMBL" id="CAJOBG010016567">
    <property type="protein sequence ID" value="CAF4308142.1"/>
    <property type="molecule type" value="Genomic_DNA"/>
</dbReference>
<dbReference type="Proteomes" id="UP000663856">
    <property type="component" value="Unassembled WGS sequence"/>
</dbReference>
<evidence type="ECO:0000313" key="3">
    <source>
        <dbReference type="EMBL" id="CAF4308142.1"/>
    </source>
</evidence>
<reference evidence="1" key="1">
    <citation type="submission" date="2021-02" db="EMBL/GenBank/DDBJ databases">
        <authorList>
            <person name="Nowell W R."/>
        </authorList>
    </citation>
    <scope>NUCLEOTIDE SEQUENCE</scope>
</reference>
<dbReference type="AlphaFoldDB" id="A0A816MW22"/>
<sequence length="252" mass="28464">MSDEEKDELRQNLISRGYTSLLEYDELAAIGITLFGTIEAASLFGLKPNELFERNIRICARTGIEAVYDAKAVTYGLLLSDFIIKHVPDKQVVVIDPFLGSGNFLYSMAKYTKGYAAFGFDNSHPVYELVVANYAKLNFNAHVFFDDYANVSERVRPFDRTNLKNEMFVIGIAPPWGNGFDFKTGLNLNKTTPPCKHLIETYTKQFADLPIVFVIPLPEKVHEESLTELLSMASFYQIFYKGTRTAVLILTP</sequence>
<name>A0A816MW22_9BILA</name>
<dbReference type="Proteomes" id="UP000663887">
    <property type="component" value="Unassembled WGS sequence"/>
</dbReference>
<dbReference type="InterPro" id="IPR029063">
    <property type="entry name" value="SAM-dependent_MTases_sf"/>
</dbReference>
<evidence type="ECO:0000313" key="1">
    <source>
        <dbReference type="EMBL" id="CAF2008129.1"/>
    </source>
</evidence>
<evidence type="ECO:0000313" key="5">
    <source>
        <dbReference type="Proteomes" id="UP000663856"/>
    </source>
</evidence>
<dbReference type="SUPFAM" id="SSF53335">
    <property type="entry name" value="S-adenosyl-L-methionine-dependent methyltransferases"/>
    <property type="match status" value="1"/>
</dbReference>
<dbReference type="EMBL" id="CAJOBF010012370">
    <property type="protein sequence ID" value="CAF4317687.1"/>
    <property type="molecule type" value="Genomic_DNA"/>
</dbReference>
<gene>
    <name evidence="3" type="ORF">OVN521_LOCUS31560</name>
    <name evidence="4" type="ORF">UXM345_LOCUS34289</name>
    <name evidence="1" type="ORF">WKI299_LOCUS5089</name>
    <name evidence="2" type="ORF">XDN619_LOCUS13950</name>
</gene>
<keyword evidence="6" id="KW-1185">Reference proteome</keyword>
<organism evidence="1 5">
    <name type="scientific">Rotaria magnacalcarata</name>
    <dbReference type="NCBI Taxonomy" id="392030"/>
    <lineage>
        <taxon>Eukaryota</taxon>
        <taxon>Metazoa</taxon>
        <taxon>Spiralia</taxon>
        <taxon>Gnathifera</taxon>
        <taxon>Rotifera</taxon>
        <taxon>Eurotatoria</taxon>
        <taxon>Bdelloidea</taxon>
        <taxon>Philodinida</taxon>
        <taxon>Philodinidae</taxon>
        <taxon>Rotaria</taxon>
    </lineage>
</organism>
<dbReference type="Proteomes" id="UP000663842">
    <property type="component" value="Unassembled WGS sequence"/>
</dbReference>
<evidence type="ECO:0000313" key="2">
    <source>
        <dbReference type="EMBL" id="CAF2077835.1"/>
    </source>
</evidence>
<evidence type="ECO:0000313" key="4">
    <source>
        <dbReference type="EMBL" id="CAF4317687.1"/>
    </source>
</evidence>
<dbReference type="EMBL" id="CAJNRF010001411">
    <property type="protein sequence ID" value="CAF2008129.1"/>
    <property type="molecule type" value="Genomic_DNA"/>
</dbReference>
<dbReference type="EMBL" id="CAJNRG010005557">
    <property type="protein sequence ID" value="CAF2077835.1"/>
    <property type="molecule type" value="Genomic_DNA"/>
</dbReference>
<evidence type="ECO:0008006" key="7">
    <source>
        <dbReference type="Google" id="ProtNLM"/>
    </source>
</evidence>